<dbReference type="SUPFAM" id="SSF55282">
    <property type="entry name" value="RL5-like"/>
    <property type="match status" value="1"/>
</dbReference>
<evidence type="ECO:0000313" key="7">
    <source>
        <dbReference type="Proteomes" id="UP000629468"/>
    </source>
</evidence>
<dbReference type="InterPro" id="IPR031309">
    <property type="entry name" value="Ribosomal_uL5_C"/>
</dbReference>
<proteinExistence type="inferred from homology"/>
<keyword evidence="3" id="KW-0687">Ribonucleoprotein</keyword>
<dbReference type="EMBL" id="JABXXO010000010">
    <property type="protein sequence ID" value="KAF7767932.1"/>
    <property type="molecule type" value="Genomic_DNA"/>
</dbReference>
<comment type="caution">
    <text evidence="6">The sequence shown here is derived from an EMBL/GenBank/DDBJ whole genome shotgun (WGS) entry which is preliminary data.</text>
</comment>
<evidence type="ECO:0000256" key="3">
    <source>
        <dbReference type="ARBA" id="ARBA00023274"/>
    </source>
</evidence>
<accession>A0A8H7EZ08</accession>
<dbReference type="GO" id="GO:0006412">
    <property type="term" value="P:translation"/>
    <property type="evidence" value="ECO:0007669"/>
    <property type="project" value="InterPro"/>
</dbReference>
<gene>
    <name evidence="6" type="ORF">Agabi119p4_7175</name>
</gene>
<dbReference type="GO" id="GO:0003735">
    <property type="term" value="F:structural constituent of ribosome"/>
    <property type="evidence" value="ECO:0007669"/>
    <property type="project" value="InterPro"/>
</dbReference>
<dbReference type="GO" id="GO:0005840">
    <property type="term" value="C:ribosome"/>
    <property type="evidence" value="ECO:0007669"/>
    <property type="project" value="UniProtKB-KW"/>
</dbReference>
<dbReference type="AlphaFoldDB" id="A0A8H7EZ08"/>
<protein>
    <recommendedName>
        <fullName evidence="5">Large ribosomal subunit protein uL5 C-terminal domain-containing protein</fullName>
    </recommendedName>
</protein>
<dbReference type="Pfam" id="PF00673">
    <property type="entry name" value="Ribosomal_L5_C"/>
    <property type="match status" value="1"/>
</dbReference>
<feature type="region of interest" description="Disordered" evidence="4">
    <location>
        <begin position="85"/>
        <end position="113"/>
    </location>
</feature>
<evidence type="ECO:0000256" key="4">
    <source>
        <dbReference type="SAM" id="MobiDB-lite"/>
    </source>
</evidence>
<dbReference type="InterPro" id="IPR002132">
    <property type="entry name" value="Ribosomal_uL5"/>
</dbReference>
<feature type="domain" description="Large ribosomal subunit protein uL5 C-terminal" evidence="5">
    <location>
        <begin position="183"/>
        <end position="272"/>
    </location>
</feature>
<dbReference type="Proteomes" id="UP000629468">
    <property type="component" value="Unassembled WGS sequence"/>
</dbReference>
<dbReference type="PANTHER" id="PTHR11994">
    <property type="entry name" value="60S RIBOSOMAL PROTEIN L11-RELATED"/>
    <property type="match status" value="1"/>
</dbReference>
<reference evidence="6 7" key="1">
    <citation type="journal article" name="Sci. Rep.">
        <title>Telomere-to-telomere assembled and centromere annotated genomes of the two main subspecies of the button mushroom Agaricus bisporus reveal especially polymorphic chromosome ends.</title>
        <authorList>
            <person name="Sonnenberg A.S.M."/>
            <person name="Sedaghat-Telgerd N."/>
            <person name="Lavrijssen B."/>
            <person name="Ohm R.A."/>
            <person name="Hendrickx P.M."/>
            <person name="Scholtmeijer K."/>
            <person name="Baars J.J.P."/>
            <person name="van Peer A."/>
        </authorList>
    </citation>
    <scope>NUCLEOTIDE SEQUENCE [LARGE SCALE GENOMIC DNA]</scope>
    <source>
        <strain evidence="6 7">H119_p4</strain>
    </source>
</reference>
<feature type="region of interest" description="Disordered" evidence="4">
    <location>
        <begin position="1"/>
        <end position="38"/>
    </location>
</feature>
<organism evidence="6 7">
    <name type="scientific">Agaricus bisporus var. burnettii</name>
    <dbReference type="NCBI Taxonomy" id="192524"/>
    <lineage>
        <taxon>Eukaryota</taxon>
        <taxon>Fungi</taxon>
        <taxon>Dikarya</taxon>
        <taxon>Basidiomycota</taxon>
        <taxon>Agaricomycotina</taxon>
        <taxon>Agaricomycetes</taxon>
        <taxon>Agaricomycetidae</taxon>
        <taxon>Agaricales</taxon>
        <taxon>Agaricineae</taxon>
        <taxon>Agaricaceae</taxon>
        <taxon>Agaricus</taxon>
    </lineage>
</organism>
<dbReference type="InterPro" id="IPR022803">
    <property type="entry name" value="Ribosomal_uL5_dom_sf"/>
</dbReference>
<evidence type="ECO:0000256" key="2">
    <source>
        <dbReference type="ARBA" id="ARBA00022980"/>
    </source>
</evidence>
<dbReference type="Gene3D" id="3.30.1440.10">
    <property type="match status" value="1"/>
</dbReference>
<dbReference type="GO" id="GO:1990904">
    <property type="term" value="C:ribonucleoprotein complex"/>
    <property type="evidence" value="ECO:0007669"/>
    <property type="project" value="UniProtKB-KW"/>
</dbReference>
<sequence>MSAALSKVTPRPARFGRAPAIRGHLRKDRRTGLPRPPVPIVTREFAPCRFQDHYYNTLQDDLMYMTYHHEHLPRSSTRQIRRKFDPEDPYTKNRHNPPVGGSQIGKKPAPPTTASNVVRLEKVVIHSMVKEALQNKSNLLGPLMALRALTGENNKAGGQHAVEGVQIVRGKKAVGGWIRPGVPVGVKVELKGQSMYDFIGSLVEFVLPRLREFNGVVLPPQSSSVNSPSAVSGVVTFGLPPQAMGFFPQIEVNQDAYPKMYGMHIHFVTNASGFLSFVDSIVISSCIFISESYRI</sequence>
<evidence type="ECO:0000259" key="5">
    <source>
        <dbReference type="Pfam" id="PF00673"/>
    </source>
</evidence>
<comment type="similarity">
    <text evidence="1">Belongs to the universal ribosomal protein uL5 family.</text>
</comment>
<keyword evidence="2" id="KW-0689">Ribosomal protein</keyword>
<evidence type="ECO:0000256" key="1">
    <source>
        <dbReference type="ARBA" id="ARBA00008553"/>
    </source>
</evidence>
<evidence type="ECO:0000313" key="6">
    <source>
        <dbReference type="EMBL" id="KAF7767932.1"/>
    </source>
</evidence>
<name>A0A8H7EZ08_AGABI</name>